<keyword evidence="4" id="KW-1185">Reference proteome</keyword>
<keyword evidence="2" id="KW-0732">Signal</keyword>
<dbReference type="Proteomes" id="UP000501558">
    <property type="component" value="Chromosome"/>
</dbReference>
<reference evidence="3 4" key="1">
    <citation type="submission" date="2019-12" db="EMBL/GenBank/DDBJ databases">
        <title>Whole genome sequences of Lactococcus raffinolactis strains isolated from sewage.</title>
        <authorList>
            <person name="Ybazeta G."/>
            <person name="Ross M."/>
            <person name="Brabant-Kirwan D."/>
            <person name="Saleh M."/>
            <person name="Dillon J.A."/>
            <person name="Splinter K."/>
            <person name="Nokhbeh R."/>
        </authorList>
    </citation>
    <scope>NUCLEOTIDE SEQUENCE [LARGE SCALE GENOMIC DNA]</scope>
    <source>
        <strain evidence="3 4">Lr_19_14</strain>
    </source>
</reference>
<sequence length="118" mass="12774">MKKIGLILMVLASSSLVACGAKKDDVTPVKSASKSTSAIKKPTPPKSSEESSSSETLPSSNQTVKTSDVQDSDLTKARLSLYEAGVDSSSISDEQLLKYWDEAKKEKIDFVKYVQDKL</sequence>
<protein>
    <recommendedName>
        <fullName evidence="5">Lipoprotein</fullName>
    </recommendedName>
</protein>
<accession>A0AAE6YJX2</accession>
<feature type="compositionally biased region" description="Low complexity" evidence="1">
    <location>
        <begin position="50"/>
        <end position="60"/>
    </location>
</feature>
<evidence type="ECO:0008006" key="5">
    <source>
        <dbReference type="Google" id="ProtNLM"/>
    </source>
</evidence>
<organism evidence="3 4">
    <name type="scientific">Pseudolactococcus raffinolactis</name>
    <dbReference type="NCBI Taxonomy" id="1366"/>
    <lineage>
        <taxon>Bacteria</taxon>
        <taxon>Bacillati</taxon>
        <taxon>Bacillota</taxon>
        <taxon>Bacilli</taxon>
        <taxon>Lactobacillales</taxon>
        <taxon>Streptococcaceae</taxon>
        <taxon>Pseudolactococcus</taxon>
    </lineage>
</organism>
<evidence type="ECO:0000256" key="2">
    <source>
        <dbReference type="SAM" id="SignalP"/>
    </source>
</evidence>
<evidence type="ECO:0000256" key="1">
    <source>
        <dbReference type="SAM" id="MobiDB-lite"/>
    </source>
</evidence>
<gene>
    <name evidence="3" type="ORF">GU334_01025</name>
</gene>
<name>A0AAE6YJX2_9LACT</name>
<feature type="chain" id="PRO_5042139798" description="Lipoprotein" evidence="2">
    <location>
        <begin position="19"/>
        <end position="118"/>
    </location>
</feature>
<dbReference type="PROSITE" id="PS51257">
    <property type="entry name" value="PROKAR_LIPOPROTEIN"/>
    <property type="match status" value="1"/>
</dbReference>
<feature type="compositionally biased region" description="Low complexity" evidence="1">
    <location>
        <begin position="30"/>
        <end position="41"/>
    </location>
</feature>
<feature type="region of interest" description="Disordered" evidence="1">
    <location>
        <begin position="22"/>
        <end position="71"/>
    </location>
</feature>
<evidence type="ECO:0000313" key="3">
    <source>
        <dbReference type="EMBL" id="QIW57580.1"/>
    </source>
</evidence>
<dbReference type="EMBL" id="CP047628">
    <property type="protein sequence ID" value="QIW57580.1"/>
    <property type="molecule type" value="Genomic_DNA"/>
</dbReference>
<feature type="signal peptide" evidence="2">
    <location>
        <begin position="1"/>
        <end position="18"/>
    </location>
</feature>
<dbReference type="AlphaFoldDB" id="A0AAE6YJX2"/>
<evidence type="ECO:0000313" key="4">
    <source>
        <dbReference type="Proteomes" id="UP000501558"/>
    </source>
</evidence>
<dbReference type="RefSeq" id="WP_167840973.1">
    <property type="nucleotide sequence ID" value="NZ_CP047628.1"/>
</dbReference>
<proteinExistence type="predicted"/>